<proteinExistence type="predicted"/>
<dbReference type="STRING" id="953739.SVEN_6558"/>
<feature type="transmembrane region" description="Helical" evidence="6">
    <location>
        <begin position="407"/>
        <end position="426"/>
    </location>
</feature>
<dbReference type="RefSeq" id="WP_015037739.1">
    <property type="nucleotide sequence ID" value="NC_018750.1"/>
</dbReference>
<protein>
    <submittedName>
        <fullName evidence="8">Major facilitator superfamily MFS_1 protein</fullName>
    </submittedName>
</protein>
<evidence type="ECO:0000256" key="2">
    <source>
        <dbReference type="ARBA" id="ARBA00022475"/>
    </source>
</evidence>
<dbReference type="GO" id="GO:0022857">
    <property type="term" value="F:transmembrane transporter activity"/>
    <property type="evidence" value="ECO:0007669"/>
    <property type="project" value="InterPro"/>
</dbReference>
<dbReference type="InterPro" id="IPR050189">
    <property type="entry name" value="MFS_Efflux_Transporters"/>
</dbReference>
<feature type="transmembrane region" description="Helical" evidence="6">
    <location>
        <begin position="280"/>
        <end position="300"/>
    </location>
</feature>
<accession>F2RGC4</accession>
<dbReference type="eggNOG" id="COG2814">
    <property type="taxonomic scope" value="Bacteria"/>
</dbReference>
<dbReference type="Gene3D" id="1.20.1250.20">
    <property type="entry name" value="MFS general substrate transporter like domains"/>
    <property type="match status" value="1"/>
</dbReference>
<sequence>MPELIHDPGRPGPAQAPSTRVQGRWRQLSLLGGAMLVDNTEAGMIGGLFPVIRQALGLSLGALGVLTAAGRLVGVITTPLWVWAAHRWSRKTVLVVCAGLWGVWGVAAGFAQNFTQLLLFSTLLAAGYAGAHPIITTLVGDLFDSSSRGRAVGMLFGATALASSVFAALKGQLAGVDDGWRWGLWAIGAFSILFGLVMWRFLRDPGSGAAETQLADLDPADREAAASTFVTRRQVVSLVKIPTFVVLLVSRLLSGHLLVFSFAVVFLVEAYGFTTQVASVVLMPIGLGYFAGTLLGGLTADWAARISPRHGLPAVLQTAQILFAVLAFFGTQFDYGGIGPYALFFGLMGIAQGVNPGINRPMIMAIVPPELRPAAFTLYISVFEAIAWALFGLGAGFLGDSIGLRPVFLWVLVILMLANGAFLTLLHRTYARDAARMQSELDQRREQALS</sequence>
<dbReference type="Proteomes" id="UP000006854">
    <property type="component" value="Chromosome"/>
</dbReference>
<dbReference type="EMBL" id="FR845719">
    <property type="protein sequence ID" value="CCA59844.1"/>
    <property type="molecule type" value="Genomic_DNA"/>
</dbReference>
<evidence type="ECO:0000256" key="4">
    <source>
        <dbReference type="ARBA" id="ARBA00022989"/>
    </source>
</evidence>
<evidence type="ECO:0000259" key="7">
    <source>
        <dbReference type="PROSITE" id="PS50850"/>
    </source>
</evidence>
<dbReference type="HOGENOM" id="CLU_598386_0_0_11"/>
<dbReference type="InterPro" id="IPR020846">
    <property type="entry name" value="MFS_dom"/>
</dbReference>
<evidence type="ECO:0000256" key="3">
    <source>
        <dbReference type="ARBA" id="ARBA00022692"/>
    </source>
</evidence>
<feature type="transmembrane region" description="Helical" evidence="6">
    <location>
        <begin position="151"/>
        <end position="170"/>
    </location>
</feature>
<dbReference type="AlphaFoldDB" id="F2RGC4"/>
<evidence type="ECO:0000313" key="8">
    <source>
        <dbReference type="EMBL" id="CCA59844.1"/>
    </source>
</evidence>
<keyword evidence="9" id="KW-1185">Reference proteome</keyword>
<dbReference type="InterPro" id="IPR011701">
    <property type="entry name" value="MFS"/>
</dbReference>
<feature type="transmembrane region" description="Helical" evidence="6">
    <location>
        <begin position="375"/>
        <end position="395"/>
    </location>
</feature>
<comment type="subcellular location">
    <subcellularLocation>
        <location evidence="1">Cell membrane</location>
        <topology evidence="1">Multi-pass membrane protein</topology>
    </subcellularLocation>
</comment>
<dbReference type="PANTHER" id="PTHR43124:SF3">
    <property type="entry name" value="CHLORAMPHENICOL EFFLUX PUMP RV0191"/>
    <property type="match status" value="1"/>
</dbReference>
<gene>
    <name evidence="8" type="ordered locus">SVEN_6558</name>
</gene>
<keyword evidence="4 6" id="KW-1133">Transmembrane helix</keyword>
<dbReference type="Pfam" id="PF07690">
    <property type="entry name" value="MFS_1"/>
    <property type="match status" value="1"/>
</dbReference>
<feature type="transmembrane region" description="Helical" evidence="6">
    <location>
        <begin position="93"/>
        <end position="111"/>
    </location>
</feature>
<dbReference type="KEGG" id="sve:SVEN_6558"/>
<dbReference type="OrthoDB" id="65739at2"/>
<name>F2RGC4_STRVP</name>
<keyword evidence="2" id="KW-1003">Cell membrane</keyword>
<evidence type="ECO:0000256" key="6">
    <source>
        <dbReference type="SAM" id="Phobius"/>
    </source>
</evidence>
<dbReference type="PATRIC" id="fig|953739.5.peg.1775"/>
<dbReference type="GO" id="GO:0005886">
    <property type="term" value="C:plasma membrane"/>
    <property type="evidence" value="ECO:0007669"/>
    <property type="project" value="UniProtKB-SubCell"/>
</dbReference>
<dbReference type="GeneID" id="51867084"/>
<feature type="transmembrane region" description="Helical" evidence="6">
    <location>
        <begin position="335"/>
        <end position="354"/>
    </location>
</feature>
<feature type="transmembrane region" description="Helical" evidence="6">
    <location>
        <begin position="58"/>
        <end position="81"/>
    </location>
</feature>
<dbReference type="InterPro" id="IPR036259">
    <property type="entry name" value="MFS_trans_sf"/>
</dbReference>
<organism evidence="8 9">
    <name type="scientific">Streptomyces venezuelae (strain ATCC 10712 / CBS 650.69 / DSM 40230 / JCM 4526 / NBRC 13096 / PD 04745)</name>
    <dbReference type="NCBI Taxonomy" id="953739"/>
    <lineage>
        <taxon>Bacteria</taxon>
        <taxon>Bacillati</taxon>
        <taxon>Actinomycetota</taxon>
        <taxon>Actinomycetes</taxon>
        <taxon>Kitasatosporales</taxon>
        <taxon>Streptomycetaceae</taxon>
        <taxon>Streptomyces</taxon>
    </lineage>
</organism>
<evidence type="ECO:0000256" key="5">
    <source>
        <dbReference type="ARBA" id="ARBA00023136"/>
    </source>
</evidence>
<feature type="domain" description="Major facilitator superfamily (MFS) profile" evidence="7">
    <location>
        <begin position="27"/>
        <end position="430"/>
    </location>
</feature>
<keyword evidence="5 6" id="KW-0472">Membrane</keyword>
<feature type="transmembrane region" description="Helical" evidence="6">
    <location>
        <begin position="312"/>
        <end position="329"/>
    </location>
</feature>
<feature type="transmembrane region" description="Helical" evidence="6">
    <location>
        <begin position="241"/>
        <end position="268"/>
    </location>
</feature>
<reference evidence="8 9" key="1">
    <citation type="journal article" date="2011" name="BMC Genomics">
        <title>Genome-wide analysis of the role of GlnR in Streptomyces venezuelae provides new insights into global nitrogen regulation in actinomycetes.</title>
        <authorList>
            <person name="Pullan S.T."/>
            <person name="Bibb M.J."/>
            <person name="Merrick M."/>
        </authorList>
    </citation>
    <scope>NUCLEOTIDE SEQUENCE [LARGE SCALE GENOMIC DNA]</scope>
    <source>
        <strain evidence="9">ATCC 10712 / CBS 650.69 / DSM 40230 / JCM 4526 / NBRC 13096 / PD 04745</strain>
    </source>
</reference>
<evidence type="ECO:0000313" key="9">
    <source>
        <dbReference type="Proteomes" id="UP000006854"/>
    </source>
</evidence>
<dbReference type="PROSITE" id="PS50850">
    <property type="entry name" value="MFS"/>
    <property type="match status" value="1"/>
</dbReference>
<evidence type="ECO:0000256" key="1">
    <source>
        <dbReference type="ARBA" id="ARBA00004651"/>
    </source>
</evidence>
<feature type="transmembrane region" description="Helical" evidence="6">
    <location>
        <begin position="182"/>
        <end position="202"/>
    </location>
</feature>
<keyword evidence="3 6" id="KW-0812">Transmembrane</keyword>
<dbReference type="PANTHER" id="PTHR43124">
    <property type="entry name" value="PURINE EFFLUX PUMP PBUE"/>
    <property type="match status" value="1"/>
</dbReference>
<feature type="transmembrane region" description="Helical" evidence="6">
    <location>
        <begin position="117"/>
        <end position="139"/>
    </location>
</feature>
<dbReference type="SUPFAM" id="SSF103473">
    <property type="entry name" value="MFS general substrate transporter"/>
    <property type="match status" value="1"/>
</dbReference>